<dbReference type="InterPro" id="IPR012902">
    <property type="entry name" value="N_methyl_site"/>
</dbReference>
<evidence type="ECO:0000256" key="6">
    <source>
        <dbReference type="SAM" id="Phobius"/>
    </source>
</evidence>
<dbReference type="Pfam" id="PF07963">
    <property type="entry name" value="N_methyl"/>
    <property type="match status" value="1"/>
</dbReference>
<keyword evidence="5 6" id="KW-0472">Membrane</keyword>
<evidence type="ECO:0000313" key="7">
    <source>
        <dbReference type="EMBL" id="PIP14675.1"/>
    </source>
</evidence>
<dbReference type="Proteomes" id="UP000231025">
    <property type="component" value="Unassembled WGS sequence"/>
</dbReference>
<evidence type="ECO:0000256" key="3">
    <source>
        <dbReference type="ARBA" id="ARBA00022692"/>
    </source>
</evidence>
<evidence type="ECO:0000256" key="5">
    <source>
        <dbReference type="ARBA" id="ARBA00023136"/>
    </source>
</evidence>
<comment type="subcellular location">
    <subcellularLocation>
        <location evidence="1">Membrane</location>
        <topology evidence="1">Single-pass membrane protein</topology>
    </subcellularLocation>
</comment>
<reference evidence="7 8" key="1">
    <citation type="submission" date="2017-09" db="EMBL/GenBank/DDBJ databases">
        <title>Depth-based differentiation of microbial function through sediment-hosted aquifers and enrichment of novel symbionts in the deep terrestrial subsurface.</title>
        <authorList>
            <person name="Probst A.J."/>
            <person name="Ladd B."/>
            <person name="Jarett J.K."/>
            <person name="Geller-Mcgrath D.E."/>
            <person name="Sieber C.M."/>
            <person name="Emerson J.B."/>
            <person name="Anantharaman K."/>
            <person name="Thomas B.C."/>
            <person name="Malmstrom R."/>
            <person name="Stieglmeier M."/>
            <person name="Klingl A."/>
            <person name="Woyke T."/>
            <person name="Ryan C.M."/>
            <person name="Banfield J.F."/>
        </authorList>
    </citation>
    <scope>NUCLEOTIDE SEQUENCE [LARGE SCALE GENOMIC DNA]</scope>
    <source>
        <strain evidence="7">CG23_combo_of_CG06-09_8_20_14_all_35_49</strain>
    </source>
</reference>
<organism evidence="7 8">
    <name type="scientific">Candidatus Roizmanbacteria bacterium CG23_combo_of_CG06-09_8_20_14_all_35_49</name>
    <dbReference type="NCBI Taxonomy" id="1974863"/>
    <lineage>
        <taxon>Bacteria</taxon>
        <taxon>Candidatus Roizmaniibacteriota</taxon>
    </lineage>
</organism>
<keyword evidence="4 6" id="KW-1133">Transmembrane helix</keyword>
<dbReference type="EMBL" id="PCRE01000054">
    <property type="protein sequence ID" value="PIP14675.1"/>
    <property type="molecule type" value="Genomic_DNA"/>
</dbReference>
<dbReference type="GO" id="GO:0016020">
    <property type="term" value="C:membrane"/>
    <property type="evidence" value="ECO:0007669"/>
    <property type="project" value="UniProtKB-SubCell"/>
</dbReference>
<dbReference type="SUPFAM" id="SSF54523">
    <property type="entry name" value="Pili subunits"/>
    <property type="match status" value="1"/>
</dbReference>
<dbReference type="NCBIfam" id="TIGR02532">
    <property type="entry name" value="IV_pilin_GFxxxE"/>
    <property type="match status" value="1"/>
</dbReference>
<keyword evidence="3 6" id="KW-0812">Transmembrane</keyword>
<feature type="transmembrane region" description="Helical" evidence="6">
    <location>
        <begin position="111"/>
        <end position="132"/>
    </location>
</feature>
<keyword evidence="2" id="KW-0488">Methylation</keyword>
<evidence type="ECO:0000256" key="2">
    <source>
        <dbReference type="ARBA" id="ARBA00022481"/>
    </source>
</evidence>
<sequence>MPKKALAHRSFGQVGFTLMELLIVIAIIAILATIAIVLLNPMQQISKAQDGRRKNDLATFQKVLEDYYNDKGCYPRPNEVCYPTVNQAIIPMWIRNAISAVTNLHRLISPIFLLIWLVFPAIPSTQPINIFIK</sequence>
<evidence type="ECO:0000256" key="4">
    <source>
        <dbReference type="ARBA" id="ARBA00022989"/>
    </source>
</evidence>
<evidence type="ECO:0000313" key="8">
    <source>
        <dbReference type="Proteomes" id="UP000231025"/>
    </source>
</evidence>
<evidence type="ECO:0000256" key="1">
    <source>
        <dbReference type="ARBA" id="ARBA00004167"/>
    </source>
</evidence>
<dbReference type="PANTHER" id="PTHR30093:SF44">
    <property type="entry name" value="TYPE II SECRETION SYSTEM CORE PROTEIN G"/>
    <property type="match status" value="1"/>
</dbReference>
<proteinExistence type="predicted"/>
<dbReference type="InterPro" id="IPR045584">
    <property type="entry name" value="Pilin-like"/>
</dbReference>
<dbReference type="PANTHER" id="PTHR30093">
    <property type="entry name" value="GENERAL SECRETION PATHWAY PROTEIN G"/>
    <property type="match status" value="1"/>
</dbReference>
<comment type="caution">
    <text evidence="7">The sequence shown here is derived from an EMBL/GenBank/DDBJ whole genome shotgun (WGS) entry which is preliminary data.</text>
</comment>
<protein>
    <recommendedName>
        <fullName evidence="9">Type II secretion system protein GspG C-terminal domain-containing protein</fullName>
    </recommendedName>
</protein>
<feature type="transmembrane region" description="Helical" evidence="6">
    <location>
        <begin position="21"/>
        <end position="39"/>
    </location>
</feature>
<dbReference type="Gene3D" id="3.30.700.10">
    <property type="entry name" value="Glycoprotein, Type 4 Pilin"/>
    <property type="match status" value="1"/>
</dbReference>
<name>A0A2G9Y611_9BACT</name>
<accession>A0A2G9Y611</accession>
<dbReference type="AlphaFoldDB" id="A0A2G9Y611"/>
<gene>
    <name evidence="7" type="ORF">COX47_03920</name>
</gene>
<evidence type="ECO:0008006" key="9">
    <source>
        <dbReference type="Google" id="ProtNLM"/>
    </source>
</evidence>